<comment type="caution">
    <text evidence="2">The sequence shown here is derived from an EMBL/GenBank/DDBJ whole genome shotgun (WGS) entry which is preliminary data.</text>
</comment>
<dbReference type="ExpressionAtlas" id="A0A3L6FYY5">
    <property type="expression patterns" value="baseline and differential"/>
</dbReference>
<dbReference type="AlphaFoldDB" id="A0A3L6FYY5"/>
<proteinExistence type="predicted"/>
<organism evidence="2">
    <name type="scientific">Zea mays</name>
    <name type="common">Maize</name>
    <dbReference type="NCBI Taxonomy" id="4577"/>
    <lineage>
        <taxon>Eukaryota</taxon>
        <taxon>Viridiplantae</taxon>
        <taxon>Streptophyta</taxon>
        <taxon>Embryophyta</taxon>
        <taxon>Tracheophyta</taxon>
        <taxon>Spermatophyta</taxon>
        <taxon>Magnoliopsida</taxon>
        <taxon>Liliopsida</taxon>
        <taxon>Poales</taxon>
        <taxon>Poaceae</taxon>
        <taxon>PACMAD clade</taxon>
        <taxon>Panicoideae</taxon>
        <taxon>Andropogonodae</taxon>
        <taxon>Andropogoneae</taxon>
        <taxon>Tripsacinae</taxon>
        <taxon>Zea</taxon>
    </lineage>
</organism>
<name>A0A3L6FYY5_MAIZE</name>
<dbReference type="Proteomes" id="UP000251960">
    <property type="component" value="Chromosome 2"/>
</dbReference>
<gene>
    <name evidence="2" type="ORF">Zm00014a_038121</name>
</gene>
<evidence type="ECO:0000313" key="2">
    <source>
        <dbReference type="EMBL" id="PWZ39344.1"/>
    </source>
</evidence>
<protein>
    <submittedName>
        <fullName evidence="2">Uncharacterized protein</fullName>
    </submittedName>
</protein>
<feature type="region of interest" description="Disordered" evidence="1">
    <location>
        <begin position="101"/>
        <end position="135"/>
    </location>
</feature>
<accession>A0A3L6FYY5</accession>
<feature type="compositionally biased region" description="Basic and acidic residues" evidence="1">
    <location>
        <begin position="117"/>
        <end position="135"/>
    </location>
</feature>
<sequence length="173" mass="18504">MAVACASLAVAGRWEIGGLFTEAELAVADQLVQLSGSGGGDEEAASSESPRSVNTCAGAAAWEEREEAAAGPALGAMELDRRARKRYRLLSDVYAATRPVAGAGTGADNARKRKRGHEPTEAEPRRRGRRSEPKDFTMVLTLAPKLLEATFFPGTWNGFETASTYAAWNFLKN</sequence>
<evidence type="ECO:0000256" key="1">
    <source>
        <dbReference type="SAM" id="MobiDB-lite"/>
    </source>
</evidence>
<feature type="region of interest" description="Disordered" evidence="1">
    <location>
        <begin position="35"/>
        <end position="57"/>
    </location>
</feature>
<dbReference type="EMBL" id="NCVQ01000003">
    <property type="protein sequence ID" value="PWZ39344.1"/>
    <property type="molecule type" value="Genomic_DNA"/>
</dbReference>
<dbReference type="PANTHER" id="PTHR35167">
    <property type="entry name" value="OS05G0216466 PROTEIN"/>
    <property type="match status" value="1"/>
</dbReference>
<reference evidence="2" key="1">
    <citation type="journal article" date="2018" name="Nat. Genet.">
        <title>Extensive intraspecific gene order and gene structural variations between Mo17 and other maize genomes.</title>
        <authorList>
            <person name="Sun S."/>
            <person name="Zhou Y."/>
            <person name="Chen J."/>
            <person name="Shi J."/>
            <person name="Zhao H."/>
            <person name="Zhao H."/>
            <person name="Song W."/>
            <person name="Zhang M."/>
            <person name="Cui Y."/>
            <person name="Dong X."/>
            <person name="Liu H."/>
            <person name="Ma X."/>
            <person name="Jiao Y."/>
            <person name="Wang B."/>
            <person name="Wei X."/>
            <person name="Stein J.C."/>
            <person name="Glaubitz J.C."/>
            <person name="Lu F."/>
            <person name="Yu G."/>
            <person name="Liang C."/>
            <person name="Fengler K."/>
            <person name="Li B."/>
            <person name="Rafalski A."/>
            <person name="Schnable P.S."/>
            <person name="Ware D.H."/>
            <person name="Buckler E.S."/>
            <person name="Lai J."/>
        </authorList>
    </citation>
    <scope>NUCLEOTIDE SEQUENCE [LARGE SCALE GENOMIC DNA]</scope>
    <source>
        <tissue evidence="2">Seedling</tissue>
    </source>
</reference>
<dbReference type="PANTHER" id="PTHR35167:SF5">
    <property type="match status" value="1"/>
</dbReference>